<reference evidence="4" key="1">
    <citation type="journal article" date="2020" name="mSystems">
        <title>Genome- and Community-Level Interaction Insights into Carbon Utilization and Element Cycling Functions of Hydrothermarchaeota in Hydrothermal Sediment.</title>
        <authorList>
            <person name="Zhou Z."/>
            <person name="Liu Y."/>
            <person name="Xu W."/>
            <person name="Pan J."/>
            <person name="Luo Z.H."/>
            <person name="Li M."/>
        </authorList>
    </citation>
    <scope>NUCLEOTIDE SEQUENCE [LARGE SCALE GENOMIC DNA]</scope>
    <source>
        <strain evidence="4">SpSt-1056</strain>
    </source>
</reference>
<dbReference type="InterPro" id="IPR017853">
    <property type="entry name" value="GH"/>
</dbReference>
<dbReference type="AlphaFoldDB" id="A0A7C5QD62"/>
<dbReference type="PANTHER" id="PTHR43576">
    <property type="entry name" value="ALPHA-L-ARABINOFURANOSIDASE C-RELATED"/>
    <property type="match status" value="1"/>
</dbReference>
<dbReference type="PANTHER" id="PTHR43576:SF3">
    <property type="entry name" value="ALPHA-L-ARABINOFURANOSIDASE C"/>
    <property type="match status" value="1"/>
</dbReference>
<protein>
    <submittedName>
        <fullName evidence="4">Uncharacterized protein</fullName>
    </submittedName>
</protein>
<dbReference type="Gene3D" id="3.20.20.80">
    <property type="entry name" value="Glycosidases"/>
    <property type="match status" value="1"/>
</dbReference>
<comment type="caution">
    <text evidence="4">The sequence shown here is derived from an EMBL/GenBank/DDBJ whole genome shotgun (WGS) entry which is preliminary data.</text>
</comment>
<dbReference type="GO" id="GO:0015926">
    <property type="term" value="F:glucosidase activity"/>
    <property type="evidence" value="ECO:0007669"/>
    <property type="project" value="InterPro"/>
</dbReference>
<comment type="similarity">
    <text evidence="1">Belongs to the glycosyl hydrolase 53 family.</text>
</comment>
<dbReference type="InterPro" id="IPR011683">
    <property type="entry name" value="Glyco_hydro_53"/>
</dbReference>
<proteinExistence type="inferred from homology"/>
<sequence length="632" mass="71353">MADALTRRGFLAVAGVKAVSVAAAAAVASGLGGYLTGRLEPRKNMITIERTSTLVGTVTERKTETRTALSTKTVTSVSPQTYTSTVTQRLTVVSQAWSTGLNHRLLPGRFLDVVVDADRVLREVNRRVLGVSFFIVGDGDAGAKTEGRCRAGLPVDRHGSYRLDNHPCGDFEQAVRDLRLKMTRVHELALYDRWKHAGKAAENWYAQFDAKQALDIWSKLADRLNIPQENIVLGIQLYTTQQDRDTIYPRPEFWSELVRHSVDRGYRFRMWEVGNEVYFPIAERETGFVLNGFADSRDSLDTQVERFSRYLRDVSKAVKSVQPHAQIGLSINGVDDFTRRETWTQKVLEKAAGFYDFLVGHYYNWSDGVVADGMLEYFTLAYNYAVMKVQAMQLEMAGQFPQNHGKHIYHYDTEWGAAGTRTAGDWNVYVEPRNGNTYGVLQRAVRLVYYLREGFVEGASTWAMFTRNPSTEPAFGLLTHEDPNLRSMVYWLYYYFQQFLGDFVLDVTGTAPYSYRVFSHPPWQGLALPASGPSTPLIATKSSDGKHISIIIVNATENNAPELHLALENFESKTMVSYVLRDNRQNWRDSSPFSTRVEDFVQAYENITLATNGKTISGRISSRSVLFIKLSS</sequence>
<keyword evidence="2" id="KW-0378">Hydrolase</keyword>
<dbReference type="InterPro" id="IPR006311">
    <property type="entry name" value="TAT_signal"/>
</dbReference>
<dbReference type="EMBL" id="DRWN01000003">
    <property type="protein sequence ID" value="HHK67552.1"/>
    <property type="molecule type" value="Genomic_DNA"/>
</dbReference>
<evidence type="ECO:0000313" key="4">
    <source>
        <dbReference type="EMBL" id="HHK67552.1"/>
    </source>
</evidence>
<gene>
    <name evidence="4" type="ORF">ENM11_00130</name>
</gene>
<evidence type="ECO:0000256" key="2">
    <source>
        <dbReference type="ARBA" id="ARBA00022801"/>
    </source>
</evidence>
<accession>A0A7C5QD62</accession>
<dbReference type="GO" id="GO:0000272">
    <property type="term" value="P:polysaccharide catabolic process"/>
    <property type="evidence" value="ECO:0007669"/>
    <property type="project" value="TreeGrafter"/>
</dbReference>
<dbReference type="PROSITE" id="PS51318">
    <property type="entry name" value="TAT"/>
    <property type="match status" value="1"/>
</dbReference>
<dbReference type="Pfam" id="PF07745">
    <property type="entry name" value="Glyco_hydro_53"/>
    <property type="match status" value="1"/>
</dbReference>
<evidence type="ECO:0000256" key="1">
    <source>
        <dbReference type="ARBA" id="ARBA00010687"/>
    </source>
</evidence>
<keyword evidence="3" id="KW-0326">Glycosidase</keyword>
<dbReference type="SUPFAM" id="SSF51445">
    <property type="entry name" value="(Trans)glycosidases"/>
    <property type="match status" value="1"/>
</dbReference>
<evidence type="ECO:0000256" key="3">
    <source>
        <dbReference type="ARBA" id="ARBA00023295"/>
    </source>
</evidence>
<organism evidence="4">
    <name type="scientific">Caldiarchaeum subterraneum</name>
    <dbReference type="NCBI Taxonomy" id="311458"/>
    <lineage>
        <taxon>Archaea</taxon>
        <taxon>Nitrososphaerota</taxon>
        <taxon>Candidatus Caldarchaeales</taxon>
        <taxon>Candidatus Caldarchaeaceae</taxon>
        <taxon>Candidatus Caldarchaeum</taxon>
    </lineage>
</organism>
<name>A0A7C5QD62_CALS0</name>